<feature type="non-terminal residue" evidence="1">
    <location>
        <position position="1"/>
    </location>
</feature>
<dbReference type="AlphaFoldDB" id="A0A699VLR4"/>
<comment type="caution">
    <text evidence="1">The sequence shown here is derived from an EMBL/GenBank/DDBJ whole genome shotgun (WGS) entry which is preliminary data.</text>
</comment>
<reference evidence="1" key="1">
    <citation type="journal article" date="2019" name="Sci. Rep.">
        <title>Draft genome of Tanacetum cinerariifolium, the natural source of mosquito coil.</title>
        <authorList>
            <person name="Yamashiro T."/>
            <person name="Shiraishi A."/>
            <person name="Satake H."/>
            <person name="Nakayama K."/>
        </authorList>
    </citation>
    <scope>NUCLEOTIDE SEQUENCE</scope>
</reference>
<dbReference type="EMBL" id="BKCJ011467888">
    <property type="protein sequence ID" value="GFD36147.1"/>
    <property type="molecule type" value="Genomic_DNA"/>
</dbReference>
<name>A0A699VLR4_TANCI</name>
<organism evidence="1">
    <name type="scientific">Tanacetum cinerariifolium</name>
    <name type="common">Dalmatian daisy</name>
    <name type="synonym">Chrysanthemum cinerariifolium</name>
    <dbReference type="NCBI Taxonomy" id="118510"/>
    <lineage>
        <taxon>Eukaryota</taxon>
        <taxon>Viridiplantae</taxon>
        <taxon>Streptophyta</taxon>
        <taxon>Embryophyta</taxon>
        <taxon>Tracheophyta</taxon>
        <taxon>Spermatophyta</taxon>
        <taxon>Magnoliopsida</taxon>
        <taxon>eudicotyledons</taxon>
        <taxon>Gunneridae</taxon>
        <taxon>Pentapetalae</taxon>
        <taxon>asterids</taxon>
        <taxon>campanulids</taxon>
        <taxon>Asterales</taxon>
        <taxon>Asteraceae</taxon>
        <taxon>Asteroideae</taxon>
        <taxon>Anthemideae</taxon>
        <taxon>Anthemidinae</taxon>
        <taxon>Tanacetum</taxon>
    </lineage>
</organism>
<evidence type="ECO:0000313" key="1">
    <source>
        <dbReference type="EMBL" id="GFD36147.1"/>
    </source>
</evidence>
<protein>
    <submittedName>
        <fullName evidence="1">Uncharacterized protein</fullName>
    </submittedName>
</protein>
<proteinExistence type="predicted"/>
<gene>
    <name evidence="1" type="ORF">Tci_908116</name>
</gene>
<accession>A0A699VLR4</accession>
<sequence>HRLRCFVTDYIYTQPPPGLQVRWVSCFSDISALCL</sequence>